<protein>
    <submittedName>
        <fullName evidence="1">Uncharacterized protein</fullName>
    </submittedName>
</protein>
<gene>
    <name evidence="1" type="ORF">GSF08_05405</name>
</gene>
<reference evidence="1 2" key="2">
    <citation type="submission" date="2020-01" db="EMBL/GenBank/DDBJ databases">
        <title>Clostridiaceae sp. nov. isolated from the gut of human by culturomics.</title>
        <authorList>
            <person name="Chang Y."/>
        </authorList>
    </citation>
    <scope>NUCLEOTIDE SEQUENCE [LARGE SCALE GENOMIC DNA]</scope>
    <source>
        <strain evidence="1 2">DONG20-135</strain>
    </source>
</reference>
<reference evidence="1 2" key="1">
    <citation type="submission" date="2019-12" db="EMBL/GenBank/DDBJ databases">
        <authorList>
            <person name="Yang R."/>
        </authorList>
    </citation>
    <scope>NUCLEOTIDE SEQUENCE [LARGE SCALE GENOMIC DNA]</scope>
    <source>
        <strain evidence="1 2">DONG20-135</strain>
    </source>
</reference>
<organism evidence="1 2">
    <name type="scientific">Copranaerobaculum intestinale</name>
    <dbReference type="NCBI Taxonomy" id="2692629"/>
    <lineage>
        <taxon>Bacteria</taxon>
        <taxon>Bacillati</taxon>
        <taxon>Bacillota</taxon>
        <taxon>Erysipelotrichia</taxon>
        <taxon>Erysipelotrichales</taxon>
        <taxon>Erysipelotrichaceae</taxon>
        <taxon>Copranaerobaculum</taxon>
    </lineage>
</organism>
<dbReference type="AlphaFoldDB" id="A0A6N8U753"/>
<dbReference type="Proteomes" id="UP000434036">
    <property type="component" value="Unassembled WGS sequence"/>
</dbReference>
<keyword evidence="2" id="KW-1185">Reference proteome</keyword>
<comment type="caution">
    <text evidence="1">The sequence shown here is derived from an EMBL/GenBank/DDBJ whole genome shotgun (WGS) entry which is preliminary data.</text>
</comment>
<dbReference type="EMBL" id="WUUQ01000002">
    <property type="protein sequence ID" value="MXQ73365.1"/>
    <property type="molecule type" value="Genomic_DNA"/>
</dbReference>
<accession>A0A6N8U753</accession>
<proteinExistence type="predicted"/>
<sequence>MCNRCNCGCGSNRMWGGCGCGTNRYGYEYGCNNSCGDSAWYEAERLMRRAEMRRCREDRCAREFIRCMRNTHCGF</sequence>
<evidence type="ECO:0000313" key="1">
    <source>
        <dbReference type="EMBL" id="MXQ73365.1"/>
    </source>
</evidence>
<name>A0A6N8U753_9FIRM</name>
<evidence type="ECO:0000313" key="2">
    <source>
        <dbReference type="Proteomes" id="UP000434036"/>
    </source>
</evidence>
<dbReference type="RefSeq" id="WP_160624823.1">
    <property type="nucleotide sequence ID" value="NZ_WUUQ01000002.1"/>
</dbReference>